<dbReference type="RefSeq" id="WP_270921195.1">
    <property type="nucleotide sequence ID" value="NZ_CP127247.1"/>
</dbReference>
<dbReference type="EMBL" id="CP127247">
    <property type="protein sequence ID" value="WIY24805.1"/>
    <property type="molecule type" value="Genomic_DNA"/>
</dbReference>
<dbReference type="Proteomes" id="UP001238334">
    <property type="component" value="Chromosome"/>
</dbReference>
<name>A0A9Y2KYT9_9RHOB</name>
<sequence length="259" mass="28612">MGYRLKAELDVMSRDEAQAIVRAILEAHGPDLVLDTDGQRELKESVAVGADTGADPVEGFDPTIRQQYNRAAQNFRASGYFATKIKDIELAYGVELACGTEPNSELFAEVTWLFSASIMHAVACMEAVYNDLVEDSDFGRERLGKIEGKPLLSRCNSLLEYHSKPTFEQGSKTAQAASNVVSLRNALVHYQPEWGDQAGESARLEKQLPRGMESLLATEDARFFPVSCASYSCAEWAGASVREFVSDACARFDHKLEWL</sequence>
<dbReference type="AlphaFoldDB" id="A0A9Y2KYT9"/>
<keyword evidence="2" id="KW-1185">Reference proteome</keyword>
<evidence type="ECO:0000313" key="1">
    <source>
        <dbReference type="EMBL" id="WIY24805.1"/>
    </source>
</evidence>
<organism evidence="1 2">
    <name type="scientific">Parasedimentitalea psychrophila</name>
    <dbReference type="NCBI Taxonomy" id="2997337"/>
    <lineage>
        <taxon>Bacteria</taxon>
        <taxon>Pseudomonadati</taxon>
        <taxon>Pseudomonadota</taxon>
        <taxon>Alphaproteobacteria</taxon>
        <taxon>Rhodobacterales</taxon>
        <taxon>Paracoccaceae</taxon>
        <taxon>Parasedimentitalea</taxon>
    </lineage>
</organism>
<dbReference type="KEGG" id="ppso:QPJ95_20245"/>
<gene>
    <name evidence="1" type="ORF">QPJ95_20245</name>
</gene>
<proteinExistence type="predicted"/>
<reference evidence="1 2" key="1">
    <citation type="submission" date="2023-06" db="EMBL/GenBank/DDBJ databases">
        <title>Parasedimentitalea psychrophila sp. nov., a psychrophilic bacterium isolated from deep-sea sediment.</title>
        <authorList>
            <person name="Li A."/>
        </authorList>
    </citation>
    <scope>NUCLEOTIDE SEQUENCE [LARGE SCALE GENOMIC DNA]</scope>
    <source>
        <strain evidence="1 2">QS115</strain>
    </source>
</reference>
<protein>
    <submittedName>
        <fullName evidence="1">Uncharacterized protein</fullName>
    </submittedName>
</protein>
<accession>A0A9Y2KYT9</accession>
<evidence type="ECO:0000313" key="2">
    <source>
        <dbReference type="Proteomes" id="UP001238334"/>
    </source>
</evidence>